<protein>
    <recommendedName>
        <fullName evidence="4">Chromosome partitioning protein ParA</fullName>
    </recommendedName>
</protein>
<keyword evidence="3" id="KW-1185">Reference proteome</keyword>
<evidence type="ECO:0008006" key="4">
    <source>
        <dbReference type="Google" id="ProtNLM"/>
    </source>
</evidence>
<evidence type="ECO:0000256" key="1">
    <source>
        <dbReference type="SAM" id="Coils"/>
    </source>
</evidence>
<evidence type="ECO:0000313" key="2">
    <source>
        <dbReference type="EMBL" id="CAL2087832.1"/>
    </source>
</evidence>
<reference evidence="2 3" key="1">
    <citation type="submission" date="2024-05" db="EMBL/GenBank/DDBJ databases">
        <authorList>
            <person name="Duchaud E."/>
        </authorList>
    </citation>
    <scope>NUCLEOTIDE SEQUENCE [LARGE SCALE GENOMIC DNA]</scope>
    <source>
        <strain evidence="2">Ena-SAMPLE-TAB-13-05-2024-13:56:06:370-140309</strain>
    </source>
</reference>
<gene>
    <name evidence="2" type="ORF">TD3509T_2296</name>
</gene>
<evidence type="ECO:0000313" key="3">
    <source>
        <dbReference type="Proteomes" id="UP001497514"/>
    </source>
</evidence>
<accession>A0ABM9P1W8</accession>
<dbReference type="EMBL" id="OZ038524">
    <property type="protein sequence ID" value="CAL2087832.1"/>
    <property type="molecule type" value="Genomic_DNA"/>
</dbReference>
<organism evidence="2 3">
    <name type="scientific">Tenacibaculum dicentrarchi</name>
    <dbReference type="NCBI Taxonomy" id="669041"/>
    <lineage>
        <taxon>Bacteria</taxon>
        <taxon>Pseudomonadati</taxon>
        <taxon>Bacteroidota</taxon>
        <taxon>Flavobacteriia</taxon>
        <taxon>Flavobacteriales</taxon>
        <taxon>Flavobacteriaceae</taxon>
        <taxon>Tenacibaculum</taxon>
    </lineage>
</organism>
<keyword evidence="1" id="KW-0175">Coiled coil</keyword>
<proteinExistence type="predicted"/>
<sequence>MTTERKKSAIIVLLLLIMLSLTLYSLQKKSQHDNLQKAFKEDKNDLEKELDQMIKDYTDVVVQKKSISKRLQLELIKMNNLRDSIKILQVDNYSLIRIYRKKISRLEYENKQLFIKVDSLNTVNQQLNKRDVITATILAQKETINTSLINKNNNLEKKQKILQSKIDAGSILKTSSINAVAMKERSNGKLTSTSRSSRTDAFRVNFDLLENPIVDPGKKTVYIQITDQNNNVIAPKGVTNLKNGANIQYTDAIDVTYNNDKLNLVSLILVNRDDINKGKYTISTFIDKLYLGATILNLR</sequence>
<dbReference type="RefSeq" id="WP_101903342.1">
    <property type="nucleotide sequence ID" value="NZ_OZ038524.1"/>
</dbReference>
<dbReference type="Proteomes" id="UP001497514">
    <property type="component" value="Chromosome"/>
</dbReference>
<name>A0ABM9P1W8_9FLAO</name>
<feature type="coiled-coil region" evidence="1">
    <location>
        <begin position="138"/>
        <end position="165"/>
    </location>
</feature>